<proteinExistence type="predicted"/>
<name>A0A101LV60_PICGL</name>
<dbReference type="EMBL" id="LKAM01000014">
    <property type="protein sequence ID" value="KUM45939.1"/>
    <property type="molecule type" value="Genomic_DNA"/>
</dbReference>
<sequence>MASFTIIITGHLLLGSRTPSQAYFLWAGVDAQLRTAGETVSERSKLLVKLVELLESSFYPATGYRERIRFRQWNTGAIVP</sequence>
<comment type="caution">
    <text evidence="1">The sequence shown here is derived from an EMBL/GenBank/DDBJ whole genome shotgun (WGS) entry which is preliminary data.</text>
</comment>
<gene>
    <name evidence="1" type="ORF">ABT39_MTgene2042</name>
</gene>
<keyword evidence="1" id="KW-0496">Mitochondrion</keyword>
<geneLocation type="mitochondrion" evidence="1"/>
<protein>
    <submittedName>
        <fullName evidence="1">Uncharacterized protein</fullName>
    </submittedName>
</protein>
<organism evidence="1">
    <name type="scientific">Picea glauca</name>
    <name type="common">White spruce</name>
    <name type="synonym">Pinus glauca</name>
    <dbReference type="NCBI Taxonomy" id="3330"/>
    <lineage>
        <taxon>Eukaryota</taxon>
        <taxon>Viridiplantae</taxon>
        <taxon>Streptophyta</taxon>
        <taxon>Embryophyta</taxon>
        <taxon>Tracheophyta</taxon>
        <taxon>Spermatophyta</taxon>
        <taxon>Pinopsida</taxon>
        <taxon>Pinidae</taxon>
        <taxon>Conifers I</taxon>
        <taxon>Pinales</taxon>
        <taxon>Pinaceae</taxon>
        <taxon>Picea</taxon>
    </lineage>
</organism>
<reference evidence="1" key="1">
    <citation type="journal article" date="2015" name="Genome Biol. Evol.">
        <title>Organellar Genomes of White Spruce (Picea glauca): Assembly and Annotation.</title>
        <authorList>
            <person name="Jackman S.D."/>
            <person name="Warren R.L."/>
            <person name="Gibb E.A."/>
            <person name="Vandervalk B.P."/>
            <person name="Mohamadi H."/>
            <person name="Chu J."/>
            <person name="Raymond A."/>
            <person name="Pleasance S."/>
            <person name="Coope R."/>
            <person name="Wildung M.R."/>
            <person name="Ritland C.E."/>
            <person name="Bousquet J."/>
            <person name="Jones S.J."/>
            <person name="Bohlmann J."/>
            <person name="Birol I."/>
        </authorList>
    </citation>
    <scope>NUCLEOTIDE SEQUENCE [LARGE SCALE GENOMIC DNA]</scope>
    <source>
        <tissue evidence="1">Flushing bud</tissue>
    </source>
</reference>
<dbReference type="AlphaFoldDB" id="A0A101LV60"/>
<evidence type="ECO:0000313" key="1">
    <source>
        <dbReference type="EMBL" id="KUM45939.1"/>
    </source>
</evidence>
<accession>A0A101LV60</accession>